<keyword evidence="4" id="KW-1185">Reference proteome</keyword>
<evidence type="ECO:0000313" key="3">
    <source>
        <dbReference type="EMBL" id="WEW60980.1"/>
    </source>
</evidence>
<feature type="compositionally biased region" description="Polar residues" evidence="1">
    <location>
        <begin position="26"/>
        <end position="43"/>
    </location>
</feature>
<evidence type="ECO:0000256" key="1">
    <source>
        <dbReference type="SAM" id="MobiDB-lite"/>
    </source>
</evidence>
<feature type="domain" description="BZIP" evidence="2">
    <location>
        <begin position="123"/>
        <end position="137"/>
    </location>
</feature>
<reference evidence="3" key="1">
    <citation type="submission" date="2023-03" db="EMBL/GenBank/DDBJ databases">
        <title>Emydomyces testavorans Genome Sequence.</title>
        <authorList>
            <person name="Hoyer L."/>
        </authorList>
    </citation>
    <scope>NUCLEOTIDE SEQUENCE</scope>
    <source>
        <strain evidence="3">16-2883</strain>
    </source>
</reference>
<dbReference type="AlphaFoldDB" id="A0AAF0DQA1"/>
<feature type="region of interest" description="Disordered" evidence="1">
    <location>
        <begin position="15"/>
        <end position="144"/>
    </location>
</feature>
<organism evidence="3 4">
    <name type="scientific">Emydomyces testavorans</name>
    <dbReference type="NCBI Taxonomy" id="2070801"/>
    <lineage>
        <taxon>Eukaryota</taxon>
        <taxon>Fungi</taxon>
        <taxon>Dikarya</taxon>
        <taxon>Ascomycota</taxon>
        <taxon>Pezizomycotina</taxon>
        <taxon>Eurotiomycetes</taxon>
        <taxon>Eurotiomycetidae</taxon>
        <taxon>Onygenales</taxon>
        <taxon>Nannizziopsiaceae</taxon>
        <taxon>Emydomyces</taxon>
    </lineage>
</organism>
<gene>
    <name evidence="3" type="ORF">PRK78_006469</name>
</gene>
<protein>
    <recommendedName>
        <fullName evidence="2">BZIP domain-containing protein</fullName>
    </recommendedName>
</protein>
<dbReference type="InterPro" id="IPR004827">
    <property type="entry name" value="bZIP"/>
</dbReference>
<dbReference type="PROSITE" id="PS00036">
    <property type="entry name" value="BZIP_BASIC"/>
    <property type="match status" value="1"/>
</dbReference>
<sequence>MSGVNGETLFRDYLVPSNQRSEDLTANHSGSSQNADISGSVQIPNGFYSVEQFPLGTPESSNSPLRYVDPQQLVQQFQPAGQDLTPALTMGDNMANSRAEVGQTSPNKRRQRSSSTDSKLEVKRAKNRVSAAKAREKKRVEEEARKEMVEDLQRAMRFFRSCMDAHGERCKCPLTMSIKEFFQKQGEAQFRKALEEIHGEKI</sequence>
<evidence type="ECO:0000313" key="4">
    <source>
        <dbReference type="Proteomes" id="UP001219355"/>
    </source>
</evidence>
<dbReference type="Proteomes" id="UP001219355">
    <property type="component" value="Chromosome 4"/>
</dbReference>
<accession>A0AAF0DQA1</accession>
<dbReference type="GO" id="GO:0003700">
    <property type="term" value="F:DNA-binding transcription factor activity"/>
    <property type="evidence" value="ECO:0007669"/>
    <property type="project" value="InterPro"/>
</dbReference>
<dbReference type="EMBL" id="CP120630">
    <property type="protein sequence ID" value="WEW60980.1"/>
    <property type="molecule type" value="Genomic_DNA"/>
</dbReference>
<name>A0AAF0DQA1_9EURO</name>
<evidence type="ECO:0000259" key="2">
    <source>
        <dbReference type="PROSITE" id="PS00036"/>
    </source>
</evidence>
<proteinExistence type="predicted"/>
<dbReference type="CDD" id="cd14686">
    <property type="entry name" value="bZIP"/>
    <property type="match status" value="1"/>
</dbReference>